<dbReference type="Gene3D" id="3.90.79.10">
    <property type="entry name" value="Nucleoside Triphosphate Pyrophosphohydrolase"/>
    <property type="match status" value="1"/>
</dbReference>
<accession>A0ABV9X6T7</accession>
<dbReference type="PANTHER" id="PTHR43046">
    <property type="entry name" value="GDP-MANNOSE MANNOSYL HYDROLASE"/>
    <property type="match status" value="1"/>
</dbReference>
<dbReference type="CDD" id="cd04678">
    <property type="entry name" value="NUDIX_MTH2_Nudt15"/>
    <property type="match status" value="1"/>
</dbReference>
<dbReference type="PROSITE" id="PS51462">
    <property type="entry name" value="NUDIX"/>
    <property type="match status" value="1"/>
</dbReference>
<reference evidence="7" key="1">
    <citation type="journal article" date="2019" name="Int. J. Syst. Evol. Microbiol.">
        <title>The Global Catalogue of Microorganisms (GCM) 10K type strain sequencing project: providing services to taxonomists for standard genome sequencing and annotation.</title>
        <authorList>
            <consortium name="The Broad Institute Genomics Platform"/>
            <consortium name="The Broad Institute Genome Sequencing Center for Infectious Disease"/>
            <person name="Wu L."/>
            <person name="Ma J."/>
        </authorList>
    </citation>
    <scope>NUCLEOTIDE SEQUENCE [LARGE SCALE GENOMIC DNA]</scope>
    <source>
        <strain evidence="7">CGMCC 4.1542</strain>
    </source>
</reference>
<name>A0ABV9X6T7_9ACTN</name>
<evidence type="ECO:0000256" key="1">
    <source>
        <dbReference type="ARBA" id="ARBA00001946"/>
    </source>
</evidence>
<dbReference type="InterPro" id="IPR020084">
    <property type="entry name" value="NUDIX_hydrolase_CS"/>
</dbReference>
<comment type="similarity">
    <text evidence="2 4">Belongs to the Nudix hydrolase family.</text>
</comment>
<evidence type="ECO:0000259" key="5">
    <source>
        <dbReference type="PROSITE" id="PS51462"/>
    </source>
</evidence>
<dbReference type="PANTHER" id="PTHR43046:SF14">
    <property type="entry name" value="MUTT_NUDIX FAMILY PROTEIN"/>
    <property type="match status" value="1"/>
</dbReference>
<dbReference type="InterPro" id="IPR020476">
    <property type="entry name" value="Nudix_hydrolase"/>
</dbReference>
<dbReference type="RefSeq" id="WP_271414119.1">
    <property type="nucleotide sequence ID" value="NZ_BAAATN010000007.1"/>
</dbReference>
<gene>
    <name evidence="6" type="ORF">ACFPRC_34075</name>
</gene>
<evidence type="ECO:0000313" key="7">
    <source>
        <dbReference type="Proteomes" id="UP001595855"/>
    </source>
</evidence>
<evidence type="ECO:0000256" key="4">
    <source>
        <dbReference type="RuleBase" id="RU003476"/>
    </source>
</evidence>
<proteinExistence type="inferred from homology"/>
<evidence type="ECO:0000256" key="2">
    <source>
        <dbReference type="ARBA" id="ARBA00005582"/>
    </source>
</evidence>
<dbReference type="PRINTS" id="PR00502">
    <property type="entry name" value="NUDIXFAMILY"/>
</dbReference>
<keyword evidence="3 4" id="KW-0378">Hydrolase</keyword>
<dbReference type="Pfam" id="PF00293">
    <property type="entry name" value="NUDIX"/>
    <property type="match status" value="1"/>
</dbReference>
<dbReference type="SUPFAM" id="SSF55811">
    <property type="entry name" value="Nudix"/>
    <property type="match status" value="1"/>
</dbReference>
<protein>
    <submittedName>
        <fullName evidence="6">NUDIX hydrolase</fullName>
    </submittedName>
</protein>
<sequence>MNASAPGAERPERARPAAQSLTGVGLAVLDPQGRVLLGLGHDGRWELPGGKVDAGEDFETAAARELAEETGLAAAPADVRVLAVLVDGVGGLARVTAAAVTERAAGAPRVTEPDKIERWQWFSREAVPSALFPPSASVLDCLWPGAERRGAAEVRHYAVAGPVVNGSTGRDGHAASR</sequence>
<dbReference type="InterPro" id="IPR015797">
    <property type="entry name" value="NUDIX_hydrolase-like_dom_sf"/>
</dbReference>
<dbReference type="GO" id="GO:0016787">
    <property type="term" value="F:hydrolase activity"/>
    <property type="evidence" value="ECO:0007669"/>
    <property type="project" value="UniProtKB-KW"/>
</dbReference>
<organism evidence="6 7">
    <name type="scientific">Streptomyces lienomycini</name>
    <dbReference type="NCBI Taxonomy" id="284035"/>
    <lineage>
        <taxon>Bacteria</taxon>
        <taxon>Bacillati</taxon>
        <taxon>Actinomycetota</taxon>
        <taxon>Actinomycetes</taxon>
        <taxon>Kitasatosporales</taxon>
        <taxon>Streptomycetaceae</taxon>
        <taxon>Streptomyces</taxon>
    </lineage>
</organism>
<comment type="cofactor">
    <cofactor evidence="1">
        <name>Mg(2+)</name>
        <dbReference type="ChEBI" id="CHEBI:18420"/>
    </cofactor>
</comment>
<dbReference type="Proteomes" id="UP001595855">
    <property type="component" value="Unassembled WGS sequence"/>
</dbReference>
<keyword evidence="7" id="KW-1185">Reference proteome</keyword>
<dbReference type="PROSITE" id="PS00893">
    <property type="entry name" value="NUDIX_BOX"/>
    <property type="match status" value="1"/>
</dbReference>
<dbReference type="InterPro" id="IPR000086">
    <property type="entry name" value="NUDIX_hydrolase_dom"/>
</dbReference>
<comment type="caution">
    <text evidence="6">The sequence shown here is derived from an EMBL/GenBank/DDBJ whole genome shotgun (WGS) entry which is preliminary data.</text>
</comment>
<feature type="domain" description="Nudix hydrolase" evidence="5">
    <location>
        <begin position="19"/>
        <end position="146"/>
    </location>
</feature>
<evidence type="ECO:0000313" key="6">
    <source>
        <dbReference type="EMBL" id="MFC5019881.1"/>
    </source>
</evidence>
<evidence type="ECO:0000256" key="3">
    <source>
        <dbReference type="ARBA" id="ARBA00022801"/>
    </source>
</evidence>
<dbReference type="EMBL" id="JBHSJO010000001">
    <property type="protein sequence ID" value="MFC5019881.1"/>
    <property type="molecule type" value="Genomic_DNA"/>
</dbReference>